<organism evidence="2 3">
    <name type="scientific">Saccharicrinis carchari</name>
    <dbReference type="NCBI Taxonomy" id="1168039"/>
    <lineage>
        <taxon>Bacteria</taxon>
        <taxon>Pseudomonadati</taxon>
        <taxon>Bacteroidota</taxon>
        <taxon>Bacteroidia</taxon>
        <taxon>Marinilabiliales</taxon>
        <taxon>Marinilabiliaceae</taxon>
        <taxon>Saccharicrinis</taxon>
    </lineage>
</organism>
<dbReference type="GO" id="GO:0003725">
    <property type="term" value="F:double-stranded RNA binding"/>
    <property type="evidence" value="ECO:0007669"/>
    <property type="project" value="InterPro"/>
</dbReference>
<keyword evidence="3" id="KW-1185">Reference proteome</keyword>
<gene>
    <name evidence="2" type="ORF">SAMN06265379_10643</name>
</gene>
<dbReference type="Proteomes" id="UP000319040">
    <property type="component" value="Unassembled WGS sequence"/>
</dbReference>
<protein>
    <submittedName>
        <fullName evidence="2">tRNA threonylcarbamoyl adenosine modification protein, Sua5/YciO/YrdC/YwlC family</fullName>
    </submittedName>
</protein>
<accession>A0A521DMT5</accession>
<dbReference type="PANTHER" id="PTHR42828">
    <property type="entry name" value="DHBP SYNTHASE RIBB-LIKE ALPHA/BETA DOMAIN-CONTAINING PROTEIN"/>
    <property type="match status" value="1"/>
</dbReference>
<reference evidence="2 3" key="1">
    <citation type="submission" date="2017-05" db="EMBL/GenBank/DDBJ databases">
        <authorList>
            <person name="Varghese N."/>
            <person name="Submissions S."/>
        </authorList>
    </citation>
    <scope>NUCLEOTIDE SEQUENCE [LARGE SCALE GENOMIC DNA]</scope>
    <source>
        <strain evidence="2 3">DSM 27040</strain>
    </source>
</reference>
<dbReference type="PANTHER" id="PTHR42828:SF3">
    <property type="entry name" value="THREONYLCARBAMOYL-AMP SYNTHASE"/>
    <property type="match status" value="1"/>
</dbReference>
<dbReference type="Pfam" id="PF01300">
    <property type="entry name" value="Sua5_yciO_yrdC"/>
    <property type="match status" value="1"/>
</dbReference>
<name>A0A521DMT5_SACCC</name>
<proteinExistence type="predicted"/>
<dbReference type="InterPro" id="IPR006070">
    <property type="entry name" value="Sua5-like_dom"/>
</dbReference>
<dbReference type="EMBL" id="FXTB01000006">
    <property type="protein sequence ID" value="SMO73039.1"/>
    <property type="molecule type" value="Genomic_DNA"/>
</dbReference>
<evidence type="ECO:0000313" key="3">
    <source>
        <dbReference type="Proteomes" id="UP000319040"/>
    </source>
</evidence>
<dbReference type="RefSeq" id="WP_142533755.1">
    <property type="nucleotide sequence ID" value="NZ_FXTB01000006.1"/>
</dbReference>
<dbReference type="InterPro" id="IPR017945">
    <property type="entry name" value="DHBP_synth_RibB-like_a/b_dom"/>
</dbReference>
<dbReference type="Gene3D" id="3.90.870.10">
    <property type="entry name" value="DHBP synthase"/>
    <property type="match status" value="1"/>
</dbReference>
<feature type="domain" description="YrdC-like" evidence="1">
    <location>
        <begin position="12"/>
        <end position="200"/>
    </location>
</feature>
<sequence>MFLKIYEENPNPKDIREVAEALRKGAIVIYPTDTIYGIGCDINNARAVEMIARIKNINLKKDHLSFVCYDLSQIAEYTKSLDNSTFKVMKRNLPGPFTFIVNANSNVPKLFKNNKKTVGIRVPDNNIIRELVKELGNPILSTSVHDDDEIIEYTTDPELIYEKYQHMVDIVIDGGYGDNKPSTIVDCTGGGFDILRQGKGELEF</sequence>
<evidence type="ECO:0000259" key="1">
    <source>
        <dbReference type="PROSITE" id="PS51163"/>
    </source>
</evidence>
<dbReference type="NCBIfam" id="TIGR00057">
    <property type="entry name" value="L-threonylcarbamoyladenylate synthase"/>
    <property type="match status" value="1"/>
</dbReference>
<dbReference type="InterPro" id="IPR052532">
    <property type="entry name" value="SUA5_domain"/>
</dbReference>
<dbReference type="AlphaFoldDB" id="A0A521DMT5"/>
<evidence type="ECO:0000313" key="2">
    <source>
        <dbReference type="EMBL" id="SMO73039.1"/>
    </source>
</evidence>
<dbReference type="OrthoDB" id="9814580at2"/>
<dbReference type="PROSITE" id="PS51163">
    <property type="entry name" value="YRDC"/>
    <property type="match status" value="1"/>
</dbReference>
<dbReference type="SUPFAM" id="SSF55821">
    <property type="entry name" value="YrdC/RibB"/>
    <property type="match status" value="1"/>
</dbReference>